<evidence type="ECO:0000256" key="2">
    <source>
        <dbReference type="ARBA" id="ARBA00023015"/>
    </source>
</evidence>
<dbReference type="InterPro" id="IPR005650">
    <property type="entry name" value="BlaI_family"/>
</dbReference>
<dbReference type="AlphaFoldDB" id="A0A9D2SZM3"/>
<name>A0A9D2SZM3_9FIRM</name>
<evidence type="ECO:0000313" key="6">
    <source>
        <dbReference type="Proteomes" id="UP000823882"/>
    </source>
</evidence>
<dbReference type="EMBL" id="DWWJ01000161">
    <property type="protein sequence ID" value="HJC41653.1"/>
    <property type="molecule type" value="Genomic_DNA"/>
</dbReference>
<keyword evidence="4" id="KW-0804">Transcription</keyword>
<accession>A0A9D2SZM3</accession>
<evidence type="ECO:0000256" key="1">
    <source>
        <dbReference type="ARBA" id="ARBA00011046"/>
    </source>
</evidence>
<evidence type="ECO:0000313" key="5">
    <source>
        <dbReference type="EMBL" id="HJC41653.1"/>
    </source>
</evidence>
<dbReference type="Gene3D" id="1.10.4040.10">
    <property type="entry name" value="Penicillinase repressor domain"/>
    <property type="match status" value="1"/>
</dbReference>
<organism evidence="5 6">
    <name type="scientific">Candidatus Intestinimonas pullistercoris</name>
    <dbReference type="NCBI Taxonomy" id="2838623"/>
    <lineage>
        <taxon>Bacteria</taxon>
        <taxon>Bacillati</taxon>
        <taxon>Bacillota</taxon>
        <taxon>Clostridia</taxon>
        <taxon>Eubacteriales</taxon>
        <taxon>Intestinimonas</taxon>
    </lineage>
</organism>
<evidence type="ECO:0000256" key="3">
    <source>
        <dbReference type="ARBA" id="ARBA00023125"/>
    </source>
</evidence>
<dbReference type="SUPFAM" id="SSF46785">
    <property type="entry name" value="Winged helix' DNA-binding domain"/>
    <property type="match status" value="1"/>
</dbReference>
<dbReference type="GO" id="GO:0045892">
    <property type="term" value="P:negative regulation of DNA-templated transcription"/>
    <property type="evidence" value="ECO:0007669"/>
    <property type="project" value="InterPro"/>
</dbReference>
<evidence type="ECO:0000256" key="4">
    <source>
        <dbReference type="ARBA" id="ARBA00023163"/>
    </source>
</evidence>
<dbReference type="Proteomes" id="UP000823882">
    <property type="component" value="Unassembled WGS sequence"/>
</dbReference>
<comment type="caution">
    <text evidence="5">The sequence shown here is derived from an EMBL/GenBank/DDBJ whole genome shotgun (WGS) entry which is preliminary data.</text>
</comment>
<reference evidence="5" key="1">
    <citation type="journal article" date="2021" name="PeerJ">
        <title>Extensive microbial diversity within the chicken gut microbiome revealed by metagenomics and culture.</title>
        <authorList>
            <person name="Gilroy R."/>
            <person name="Ravi A."/>
            <person name="Getino M."/>
            <person name="Pursley I."/>
            <person name="Horton D.L."/>
            <person name="Alikhan N.F."/>
            <person name="Baker D."/>
            <person name="Gharbi K."/>
            <person name="Hall N."/>
            <person name="Watson M."/>
            <person name="Adriaenssens E.M."/>
            <person name="Foster-Nyarko E."/>
            <person name="Jarju S."/>
            <person name="Secka A."/>
            <person name="Antonio M."/>
            <person name="Oren A."/>
            <person name="Chaudhuri R.R."/>
            <person name="La Ragione R."/>
            <person name="Hildebrand F."/>
            <person name="Pallen M.J."/>
        </authorList>
    </citation>
    <scope>NUCLEOTIDE SEQUENCE</scope>
    <source>
        <strain evidence="5">CHK186-1790</strain>
    </source>
</reference>
<sequence>MKRLPDTELEVMKALWAWEGQSATRSELEHALRDKGWATNTFNTYLSRLTEKGFVSCEKRGKTNWYTPLVSRADYLSFESSTVLHKVFGSSLTSFVAALARGGSLDRDELDELQRYLDELKEGKS</sequence>
<dbReference type="GO" id="GO:0003677">
    <property type="term" value="F:DNA binding"/>
    <property type="evidence" value="ECO:0007669"/>
    <property type="project" value="UniProtKB-KW"/>
</dbReference>
<reference evidence="5" key="2">
    <citation type="submission" date="2021-04" db="EMBL/GenBank/DDBJ databases">
        <authorList>
            <person name="Gilroy R."/>
        </authorList>
    </citation>
    <scope>NUCLEOTIDE SEQUENCE</scope>
    <source>
        <strain evidence="5">CHK186-1790</strain>
    </source>
</reference>
<dbReference type="InterPro" id="IPR036388">
    <property type="entry name" value="WH-like_DNA-bd_sf"/>
</dbReference>
<dbReference type="PIRSF" id="PIRSF019455">
    <property type="entry name" value="CopR_AtkY"/>
    <property type="match status" value="1"/>
</dbReference>
<keyword evidence="3" id="KW-0238">DNA-binding</keyword>
<comment type="similarity">
    <text evidence="1">Belongs to the BlaI transcriptional regulatory family.</text>
</comment>
<dbReference type="Pfam" id="PF03965">
    <property type="entry name" value="Penicillinase_R"/>
    <property type="match status" value="1"/>
</dbReference>
<gene>
    <name evidence="5" type="ORF">H9701_08895</name>
</gene>
<dbReference type="Gene3D" id="1.10.10.10">
    <property type="entry name" value="Winged helix-like DNA-binding domain superfamily/Winged helix DNA-binding domain"/>
    <property type="match status" value="1"/>
</dbReference>
<proteinExistence type="inferred from homology"/>
<protein>
    <submittedName>
        <fullName evidence="5">BlaI/MecI/CopY family transcriptional regulator</fullName>
    </submittedName>
</protein>
<keyword evidence="2" id="KW-0805">Transcription regulation</keyword>
<dbReference type="InterPro" id="IPR036390">
    <property type="entry name" value="WH_DNA-bd_sf"/>
</dbReference>